<comment type="pathway">
    <text evidence="3 11">Carbohydrate metabolism; galactose metabolism.</text>
</comment>
<dbReference type="EMBL" id="JAUKTV010000016">
    <property type="protein sequence ID" value="KAK0712200.1"/>
    <property type="molecule type" value="Genomic_DNA"/>
</dbReference>
<dbReference type="Pfam" id="PF01370">
    <property type="entry name" value="Epimerase"/>
    <property type="match status" value="1"/>
</dbReference>
<dbReference type="Gene3D" id="3.40.50.720">
    <property type="entry name" value="NAD(P)-binding Rossmann-like Domain"/>
    <property type="match status" value="1"/>
</dbReference>
<evidence type="ECO:0000256" key="9">
    <source>
        <dbReference type="ARBA" id="ARBA00037955"/>
    </source>
</evidence>
<evidence type="ECO:0000256" key="3">
    <source>
        <dbReference type="ARBA" id="ARBA00004947"/>
    </source>
</evidence>
<dbReference type="CDD" id="cd05247">
    <property type="entry name" value="UDP_G4E_1_SDR_e"/>
    <property type="match status" value="1"/>
</dbReference>
<keyword evidence="11" id="KW-0119">Carbohydrate metabolism</keyword>
<evidence type="ECO:0000256" key="4">
    <source>
        <dbReference type="ARBA" id="ARBA00005028"/>
    </source>
</evidence>
<comment type="cofactor">
    <cofactor evidence="2 11">
        <name>NAD(+)</name>
        <dbReference type="ChEBI" id="CHEBI:57540"/>
    </cofactor>
</comment>
<dbReference type="Proteomes" id="UP001172159">
    <property type="component" value="Unassembled WGS sequence"/>
</dbReference>
<sequence>MAVGTVLVTGGTGYIGSFTTLALLENDYNVVIVDNLYNSSKVAVDRIELICGKRPLFYEVDVTDEAALDQVFAKHPEIDSVIHFAALKAVGESGEIPLDYYRTNVGGSISLLRSMEKHNVSNIVFSSSATVYGDATRIPNMIPIPEHCPIEATNTYGRTKVMIEQVITDQIHAQRQKNQKAGKPFEQWNGALLRYFNPCGAHPSGIMGEDPQGVPYNLLPLLGKVATGEREKLLVFGDDYASKDGTAIRDYIHVLDLASGHLAALNYLREHKPGVRAWNLGSGRGSTVFEMIKAFSKVVGRDLPYEVVGRRQGDVLDLTANPARANEELHWKTQLTLEDACADLWRWVENNPRGYRQDPPSELLDALKASKHKN</sequence>
<comment type="catalytic activity">
    <reaction evidence="1 11">
        <text>UDP-alpha-D-glucose = UDP-alpha-D-galactose</text>
        <dbReference type="Rhea" id="RHEA:22168"/>
        <dbReference type="ChEBI" id="CHEBI:58885"/>
        <dbReference type="ChEBI" id="CHEBI:66914"/>
        <dbReference type="EC" id="5.1.3.2"/>
    </reaction>
</comment>
<proteinExistence type="inferred from homology"/>
<reference evidence="13" key="1">
    <citation type="submission" date="2023-06" db="EMBL/GenBank/DDBJ databases">
        <title>Genome-scale phylogeny and comparative genomics of the fungal order Sordariales.</title>
        <authorList>
            <consortium name="Lawrence Berkeley National Laboratory"/>
            <person name="Hensen N."/>
            <person name="Bonometti L."/>
            <person name="Westerberg I."/>
            <person name="Brannstrom I.O."/>
            <person name="Guillou S."/>
            <person name="Cros-Aarteil S."/>
            <person name="Calhoun S."/>
            <person name="Haridas S."/>
            <person name="Kuo A."/>
            <person name="Mondo S."/>
            <person name="Pangilinan J."/>
            <person name="Riley R."/>
            <person name="Labutti K."/>
            <person name="Andreopoulos B."/>
            <person name="Lipzen A."/>
            <person name="Chen C."/>
            <person name="Yanf M."/>
            <person name="Daum C."/>
            <person name="Ng V."/>
            <person name="Clum A."/>
            <person name="Steindorff A."/>
            <person name="Ohm R."/>
            <person name="Martin F."/>
            <person name="Silar P."/>
            <person name="Natvig D."/>
            <person name="Lalanne C."/>
            <person name="Gautier V."/>
            <person name="Ament-Velasquez S.L."/>
            <person name="Kruys A."/>
            <person name="Hutchinson M.I."/>
            <person name="Powell A.J."/>
            <person name="Barry K."/>
            <person name="Miller A.N."/>
            <person name="Grigoriev I.V."/>
            <person name="Debuchy R."/>
            <person name="Gladieux P."/>
            <person name="Thoren M.H."/>
            <person name="Johannesson H."/>
        </authorList>
    </citation>
    <scope>NUCLEOTIDE SEQUENCE</scope>
    <source>
        <strain evidence="13">CBS 540.89</strain>
    </source>
</reference>
<evidence type="ECO:0000256" key="10">
    <source>
        <dbReference type="ARBA" id="ARBA00038238"/>
    </source>
</evidence>
<evidence type="ECO:0000256" key="7">
    <source>
        <dbReference type="ARBA" id="ARBA00023235"/>
    </source>
</evidence>
<comment type="similarity">
    <text evidence="10">In the C-terminal section; belongs to the aldose epimerase family.</text>
</comment>
<dbReference type="SUPFAM" id="SSF51735">
    <property type="entry name" value="NAD(P)-binding Rossmann-fold domains"/>
    <property type="match status" value="1"/>
</dbReference>
<dbReference type="NCBIfam" id="NF007956">
    <property type="entry name" value="PRK10675.1"/>
    <property type="match status" value="1"/>
</dbReference>
<dbReference type="GO" id="GO:0003978">
    <property type="term" value="F:UDP-glucose 4-epimerase activity"/>
    <property type="evidence" value="ECO:0007669"/>
    <property type="project" value="UniProtKB-UniRule"/>
</dbReference>
<evidence type="ECO:0000256" key="5">
    <source>
        <dbReference type="ARBA" id="ARBA00023027"/>
    </source>
</evidence>
<comment type="caution">
    <text evidence="13">The sequence shown here is derived from an EMBL/GenBank/DDBJ whole genome shotgun (WGS) entry which is preliminary data.</text>
</comment>
<evidence type="ECO:0000256" key="1">
    <source>
        <dbReference type="ARBA" id="ARBA00000083"/>
    </source>
</evidence>
<dbReference type="GO" id="GO:0005829">
    <property type="term" value="C:cytosol"/>
    <property type="evidence" value="ECO:0007669"/>
    <property type="project" value="TreeGrafter"/>
</dbReference>
<keyword evidence="5 11" id="KW-0520">NAD</keyword>
<comment type="function">
    <text evidence="8">Mutarotase converts alpha-aldose to the beta-anomer. It is active on D-glucose, L-arabinose, D-xylose, D-galactose, maltose and lactose.</text>
</comment>
<keyword evidence="6" id="KW-0299">Galactose metabolism</keyword>
<comment type="similarity">
    <text evidence="9">In the N-terminal section; belongs to the NAD(P)-dependent epimerase/dehydratase family.</text>
</comment>
<evidence type="ECO:0000256" key="11">
    <source>
        <dbReference type="RuleBase" id="RU366046"/>
    </source>
</evidence>
<evidence type="ECO:0000259" key="12">
    <source>
        <dbReference type="Pfam" id="PF01370"/>
    </source>
</evidence>
<keyword evidence="7 11" id="KW-0413">Isomerase</keyword>
<feature type="domain" description="NAD-dependent epimerase/dehydratase" evidence="12">
    <location>
        <begin position="6"/>
        <end position="281"/>
    </location>
</feature>
<dbReference type="PANTHER" id="PTHR43725">
    <property type="entry name" value="UDP-GLUCOSE 4-EPIMERASE"/>
    <property type="match status" value="1"/>
</dbReference>
<dbReference type="NCBIfam" id="TIGR01179">
    <property type="entry name" value="galE"/>
    <property type="match status" value="1"/>
</dbReference>
<comment type="subunit">
    <text evidence="11">Homodimer.</text>
</comment>
<dbReference type="Gene3D" id="3.90.25.10">
    <property type="entry name" value="UDP-galactose 4-epimerase, domain 1"/>
    <property type="match status" value="1"/>
</dbReference>
<dbReference type="AlphaFoldDB" id="A0AA40AAA5"/>
<evidence type="ECO:0000313" key="13">
    <source>
        <dbReference type="EMBL" id="KAK0712200.1"/>
    </source>
</evidence>
<dbReference type="InterPro" id="IPR036291">
    <property type="entry name" value="NAD(P)-bd_dom_sf"/>
</dbReference>
<evidence type="ECO:0000313" key="14">
    <source>
        <dbReference type="Proteomes" id="UP001172159"/>
    </source>
</evidence>
<organism evidence="13 14">
    <name type="scientific">Apiosordaria backusii</name>
    <dbReference type="NCBI Taxonomy" id="314023"/>
    <lineage>
        <taxon>Eukaryota</taxon>
        <taxon>Fungi</taxon>
        <taxon>Dikarya</taxon>
        <taxon>Ascomycota</taxon>
        <taxon>Pezizomycotina</taxon>
        <taxon>Sordariomycetes</taxon>
        <taxon>Sordariomycetidae</taxon>
        <taxon>Sordariales</taxon>
        <taxon>Lasiosphaeriaceae</taxon>
        <taxon>Apiosordaria</taxon>
    </lineage>
</organism>
<name>A0AA40AAA5_9PEZI</name>
<evidence type="ECO:0000256" key="8">
    <source>
        <dbReference type="ARBA" id="ARBA00037676"/>
    </source>
</evidence>
<dbReference type="InterPro" id="IPR001509">
    <property type="entry name" value="Epimerase_deHydtase"/>
</dbReference>
<accession>A0AA40AAA5</accession>
<comment type="similarity">
    <text evidence="11">Belongs to the NAD(P)-dependent epimerase/dehydratase family.</text>
</comment>
<evidence type="ECO:0000256" key="6">
    <source>
        <dbReference type="ARBA" id="ARBA00023144"/>
    </source>
</evidence>
<keyword evidence="14" id="KW-1185">Reference proteome</keyword>
<protein>
    <recommendedName>
        <fullName evidence="11">UDP-glucose 4-epimerase</fullName>
        <ecNumber evidence="11">5.1.3.2</ecNumber>
    </recommendedName>
</protein>
<dbReference type="InterPro" id="IPR005886">
    <property type="entry name" value="UDP_G4E"/>
</dbReference>
<gene>
    <name evidence="13" type="ORF">B0T21DRAFT_73192</name>
</gene>
<dbReference type="PANTHER" id="PTHR43725:SF47">
    <property type="entry name" value="UDP-GLUCOSE 4-EPIMERASE"/>
    <property type="match status" value="1"/>
</dbReference>
<evidence type="ECO:0000256" key="2">
    <source>
        <dbReference type="ARBA" id="ARBA00001911"/>
    </source>
</evidence>
<dbReference type="EC" id="5.1.3.2" evidence="11"/>
<dbReference type="GO" id="GO:0006012">
    <property type="term" value="P:galactose metabolic process"/>
    <property type="evidence" value="ECO:0007669"/>
    <property type="project" value="UniProtKB-KW"/>
</dbReference>
<comment type="pathway">
    <text evidence="4">Carbohydrate metabolism; hexose metabolism.</text>
</comment>